<name>A0ABM3QAR3_ACIJB</name>
<gene>
    <name evidence="2" type="primary">SIVA1</name>
</gene>
<dbReference type="Pfam" id="PF05458">
    <property type="entry name" value="Siva"/>
    <property type="match status" value="1"/>
</dbReference>
<dbReference type="RefSeq" id="XP_053081020.1">
    <property type="nucleotide sequence ID" value="XM_053225045.1"/>
</dbReference>
<evidence type="ECO:0000313" key="1">
    <source>
        <dbReference type="Proteomes" id="UP001652583"/>
    </source>
</evidence>
<accession>A0ABM3QAR3</accession>
<evidence type="ECO:0000313" key="2">
    <source>
        <dbReference type="RefSeq" id="XP_053081020.1"/>
    </source>
</evidence>
<proteinExistence type="predicted"/>
<dbReference type="GeneID" id="106985053"/>
<keyword evidence="1" id="KW-1185">Reference proteome</keyword>
<dbReference type="PANTHER" id="PTHR14365">
    <property type="entry name" value="APOPTOSIS REGULATORY PROTEIN SIVA"/>
    <property type="match status" value="1"/>
</dbReference>
<dbReference type="InterPro" id="IPR022773">
    <property type="entry name" value="Siva"/>
</dbReference>
<dbReference type="Proteomes" id="UP001652583">
    <property type="component" value="Chromosome B3"/>
</dbReference>
<reference evidence="2" key="1">
    <citation type="submission" date="2025-08" db="UniProtKB">
        <authorList>
            <consortium name="RefSeq"/>
        </authorList>
    </citation>
    <scope>IDENTIFICATION</scope>
    <source>
        <tissue evidence="2">Blood</tissue>
    </source>
</reference>
<protein>
    <submittedName>
        <fullName evidence="2">Apoptosis regulatory protein Siva isoform X1</fullName>
    </submittedName>
</protein>
<sequence>MPKRGCTFADAAPLQLKVRVGQRELSRGVCAERYSREIFEKTKQLLFRGAQAYMDHLWEEGCAIVDLPESPKPGPTEALGTPRGQMLIGPDGRLTRSRAQASEADPSGAATRACSSCVRAVDGKAACGQCERALCGRCVRICCSCGAVACALCALVEKSRSRRPPVPPSALGLLSQSLRDLIFRGLVSGLSTWFFPAGCSPLVEAAVATFRRRCSVPAAPRSRPEGRERTTAFLDGRASGDAEGPWGAGVSVLYFVLRTEANKPLYIWTRGLAEQFWGAAFWRPLRLLPHLVRGKRASRVCYFQPFQPAVVREDGLYSSWPRCQSGSGLVSQTVPHVPPSGCPCGRGSR</sequence>
<dbReference type="PANTHER" id="PTHR14365:SF1">
    <property type="entry name" value="APOPTOSIS REGULATORY PROTEIN SIVA"/>
    <property type="match status" value="1"/>
</dbReference>
<organism evidence="1 2">
    <name type="scientific">Acinonyx jubatus</name>
    <name type="common">Cheetah</name>
    <dbReference type="NCBI Taxonomy" id="32536"/>
    <lineage>
        <taxon>Eukaryota</taxon>
        <taxon>Metazoa</taxon>
        <taxon>Chordata</taxon>
        <taxon>Craniata</taxon>
        <taxon>Vertebrata</taxon>
        <taxon>Euteleostomi</taxon>
        <taxon>Mammalia</taxon>
        <taxon>Eutheria</taxon>
        <taxon>Laurasiatheria</taxon>
        <taxon>Carnivora</taxon>
        <taxon>Feliformia</taxon>
        <taxon>Felidae</taxon>
        <taxon>Felinae</taxon>
        <taxon>Acinonyx</taxon>
    </lineage>
</organism>